<evidence type="ECO:0000313" key="7">
    <source>
        <dbReference type="EMBL" id="CRY78175.1"/>
    </source>
</evidence>
<dbReference type="RefSeq" id="WP_060592843.1">
    <property type="nucleotide sequence ID" value="NZ_CP031418.1"/>
</dbReference>
<evidence type="ECO:0000313" key="8">
    <source>
        <dbReference type="Proteomes" id="UP000057820"/>
    </source>
</evidence>
<proteinExistence type="inferred from homology"/>
<dbReference type="PANTHER" id="PTHR43619">
    <property type="entry name" value="S-ADENOSYL-L-METHIONINE-DEPENDENT METHYLTRANSFERASE YKTD-RELATED"/>
    <property type="match status" value="1"/>
</dbReference>
<dbReference type="GO" id="GO:0008168">
    <property type="term" value="F:methyltransferase activity"/>
    <property type="evidence" value="ECO:0007669"/>
    <property type="project" value="UniProtKB-UniRule"/>
</dbReference>
<dbReference type="InterPro" id="IPR029063">
    <property type="entry name" value="SAM-dependent_MTases_sf"/>
</dbReference>
<dbReference type="NCBIfam" id="TIGR00027">
    <property type="entry name" value="mthyl_TIGR00027"/>
    <property type="match status" value="1"/>
</dbReference>
<evidence type="ECO:0000256" key="1">
    <source>
        <dbReference type="ARBA" id="ARBA00003907"/>
    </source>
</evidence>
<organism evidence="7 8">
    <name type="scientific">Nocardia farcinica</name>
    <dbReference type="NCBI Taxonomy" id="37329"/>
    <lineage>
        <taxon>Bacteria</taxon>
        <taxon>Bacillati</taxon>
        <taxon>Actinomycetota</taxon>
        <taxon>Actinomycetes</taxon>
        <taxon>Mycobacteriales</taxon>
        <taxon>Nocardiaceae</taxon>
        <taxon>Nocardia</taxon>
    </lineage>
</organism>
<keyword evidence="5 6" id="KW-0949">S-adenosyl-L-methionine</keyword>
<accession>A0A0H5NQR1</accession>
<evidence type="ECO:0000256" key="5">
    <source>
        <dbReference type="ARBA" id="ARBA00022691"/>
    </source>
</evidence>
<keyword evidence="3 6" id="KW-0489">Methyltransferase</keyword>
<dbReference type="InterPro" id="IPR007213">
    <property type="entry name" value="Ppm1/Ppm2/Tcmp"/>
</dbReference>
<comment type="similarity">
    <text evidence="2 6">Belongs to the UPF0677 family.</text>
</comment>
<dbReference type="EMBL" id="LN868938">
    <property type="protein sequence ID" value="CRY78175.1"/>
    <property type="molecule type" value="Genomic_DNA"/>
</dbReference>
<dbReference type="PANTHER" id="PTHR43619:SF2">
    <property type="entry name" value="S-ADENOSYL-L-METHIONINE-DEPENDENT METHYLTRANSFERASES SUPERFAMILY PROTEIN"/>
    <property type="match status" value="1"/>
</dbReference>
<dbReference type="Pfam" id="PF04072">
    <property type="entry name" value="LCM"/>
    <property type="match status" value="1"/>
</dbReference>
<evidence type="ECO:0000256" key="3">
    <source>
        <dbReference type="ARBA" id="ARBA00022603"/>
    </source>
</evidence>
<evidence type="ECO:0000256" key="6">
    <source>
        <dbReference type="RuleBase" id="RU362030"/>
    </source>
</evidence>
<dbReference type="GO" id="GO:0032259">
    <property type="term" value="P:methylation"/>
    <property type="evidence" value="ECO:0007669"/>
    <property type="project" value="UniProtKB-KW"/>
</dbReference>
<sequence length="286" mass="31581">MGTRTPGIRDVSDTARWVAVYRARESERPDALFQDPFAAELAGAAGAGLADPALLPRGARNHWPTVVRTRLIDDLVLRSLAAGCDRVINLAAGLDTRPYRLPVPAATVWYEADLPALLADKDAVLADRRPRCRRVTRALDVTDPAALTGFLAEATADSAHALVLTEGLLPYLTPPQVRAIAAAVHAAPVRGWVFDHWSPAMRYAVNALLGRELGSARWQFAAPLRFFEGWRVDSAQSTFRAAARWRRAPLPFRPWALAPETGLRRRPERSPFWCGVVRMRRVDEAV</sequence>
<dbReference type="EC" id="2.1.1.-" evidence="6"/>
<dbReference type="Gene3D" id="3.40.50.150">
    <property type="entry name" value="Vaccinia Virus protein VP39"/>
    <property type="match status" value="1"/>
</dbReference>
<dbReference type="SUPFAM" id="SSF53335">
    <property type="entry name" value="S-adenosyl-L-methionine-dependent methyltransferases"/>
    <property type="match status" value="1"/>
</dbReference>
<keyword evidence="4 7" id="KW-0808">Transferase</keyword>
<reference evidence="8" key="1">
    <citation type="submission" date="2015-03" db="EMBL/GenBank/DDBJ databases">
        <authorList>
            <consortium name="Pathogen Informatics"/>
        </authorList>
    </citation>
    <scope>NUCLEOTIDE SEQUENCE [LARGE SCALE GENOMIC DNA]</scope>
    <source>
        <strain evidence="8">NCTC11134</strain>
    </source>
</reference>
<name>A0A0H5NQR1_NOCFR</name>
<dbReference type="InterPro" id="IPR011610">
    <property type="entry name" value="SAM_mthyl_Trfase_ML2640-like"/>
</dbReference>
<dbReference type="KEGG" id="nfr:ERS450000_02792"/>
<gene>
    <name evidence="7" type="ORF">ERS450000_02792</name>
</gene>
<protein>
    <recommendedName>
        <fullName evidence="6">S-adenosyl-L-methionine-dependent methyltransferase</fullName>
        <ecNumber evidence="6">2.1.1.-</ecNumber>
    </recommendedName>
</protein>
<comment type="function">
    <text evidence="1 6">Exhibits S-adenosyl-L-methionine-dependent methyltransferase activity.</text>
</comment>
<evidence type="ECO:0000256" key="4">
    <source>
        <dbReference type="ARBA" id="ARBA00022679"/>
    </source>
</evidence>
<evidence type="ECO:0000256" key="2">
    <source>
        <dbReference type="ARBA" id="ARBA00008138"/>
    </source>
</evidence>
<dbReference type="Proteomes" id="UP000057820">
    <property type="component" value="Chromosome 1"/>
</dbReference>
<dbReference type="AlphaFoldDB" id="A0A0H5NQR1"/>